<dbReference type="InterPro" id="IPR029058">
    <property type="entry name" value="AB_hydrolase_fold"/>
</dbReference>
<dbReference type="GO" id="GO:0016787">
    <property type="term" value="F:hydrolase activity"/>
    <property type="evidence" value="ECO:0007669"/>
    <property type="project" value="UniProtKB-KW"/>
</dbReference>
<dbReference type="InterPro" id="IPR051044">
    <property type="entry name" value="MAG_DAG_Lipase"/>
</dbReference>
<keyword evidence="1" id="KW-0378">Hydrolase</keyword>
<dbReference type="Gene3D" id="3.40.50.1820">
    <property type="entry name" value="alpha/beta hydrolase"/>
    <property type="match status" value="1"/>
</dbReference>
<dbReference type="InterPro" id="IPR022742">
    <property type="entry name" value="Hydrolase_4"/>
</dbReference>
<dbReference type="AlphaFoldDB" id="A0A2K9NDL4"/>
<organism evidence="1 2">
    <name type="scientific">Niveispirillum cyanobacteriorum</name>
    <dbReference type="NCBI Taxonomy" id="1612173"/>
    <lineage>
        <taxon>Bacteria</taxon>
        <taxon>Pseudomonadati</taxon>
        <taxon>Pseudomonadota</taxon>
        <taxon>Alphaproteobacteria</taxon>
        <taxon>Rhodospirillales</taxon>
        <taxon>Azospirillaceae</taxon>
        <taxon>Niveispirillum</taxon>
    </lineage>
</organism>
<dbReference type="Pfam" id="PF12146">
    <property type="entry name" value="Hydrolase_4"/>
    <property type="match status" value="1"/>
</dbReference>
<dbReference type="SUPFAM" id="SSF53474">
    <property type="entry name" value="alpha/beta-Hydrolases"/>
    <property type="match status" value="1"/>
</dbReference>
<accession>A0A2K9NDL4</accession>
<dbReference type="Proteomes" id="UP000234752">
    <property type="component" value="Chromosome eg_1"/>
</dbReference>
<protein>
    <submittedName>
        <fullName evidence="1">Alpha/beta hydrolase</fullName>
    </submittedName>
</protein>
<sequence>MDTQFTLTRPDGQRLACYRWSKDGPVRAVIVVAHGMGEHALRYRPALAALVDAGYILYALDHRGHGATIALSDREAGDFGPGGFAAVVADLAALVDRARADQTDLPLFLLGHSMGSFIGQAFLIDHGDLIDGAVLVGTTAVDLLAAAMAAESDALAALNRPFEPARTPCDWLSRDEAQVDAYIADPLCGFSLVPHSMVSLLSQGARLADPAALARIPSGLPLYVLVGDQDSLTTQFGQLPPLLDRYRAAGLDPVLASYPGGRHEILNEINRDDVVRDLHAWLERTIAILPPRTRRGDPG</sequence>
<gene>
    <name evidence="1" type="ORF">C0V82_13995</name>
</gene>
<evidence type="ECO:0000313" key="2">
    <source>
        <dbReference type="Proteomes" id="UP000234752"/>
    </source>
</evidence>
<dbReference type="RefSeq" id="WP_102112825.1">
    <property type="nucleotide sequence ID" value="NZ_BMGN01000005.1"/>
</dbReference>
<evidence type="ECO:0000313" key="1">
    <source>
        <dbReference type="EMBL" id="AUN31218.1"/>
    </source>
</evidence>
<proteinExistence type="predicted"/>
<dbReference type="KEGG" id="ncb:C0V82_13995"/>
<keyword evidence="2" id="KW-1185">Reference proteome</keyword>
<dbReference type="PANTHER" id="PTHR11614">
    <property type="entry name" value="PHOSPHOLIPASE-RELATED"/>
    <property type="match status" value="1"/>
</dbReference>
<dbReference type="OrthoDB" id="9788260at2"/>
<reference evidence="1 2" key="1">
    <citation type="submission" date="2017-12" db="EMBL/GenBank/DDBJ databases">
        <title>Genomes of bacteria within cyanobacterial aggregates.</title>
        <authorList>
            <person name="Cai H."/>
        </authorList>
    </citation>
    <scope>NUCLEOTIDE SEQUENCE [LARGE SCALE GENOMIC DNA]</scope>
    <source>
        <strain evidence="1 2">TH16</strain>
    </source>
</reference>
<dbReference type="EMBL" id="CP025611">
    <property type="protein sequence ID" value="AUN31218.1"/>
    <property type="molecule type" value="Genomic_DNA"/>
</dbReference>
<name>A0A2K9NDL4_9PROT</name>